<gene>
    <name evidence="5" type="ORF">JS530_02550</name>
</gene>
<dbReference type="EMBL" id="JAFEJU010000002">
    <property type="protein sequence ID" value="MBT1174399.1"/>
    <property type="molecule type" value="Genomic_DNA"/>
</dbReference>
<evidence type="ECO:0000256" key="1">
    <source>
        <dbReference type="SAM" id="MobiDB-lite"/>
    </source>
</evidence>
<comment type="caution">
    <text evidence="5">The sequence shown here is derived from an EMBL/GenBank/DDBJ whole genome shotgun (WGS) entry which is preliminary data.</text>
</comment>
<keyword evidence="2" id="KW-0472">Membrane</keyword>
<reference evidence="5 6" key="1">
    <citation type="journal article" date="2021" name="Environ. Microbiol.">
        <title>Genetic insights into the dark matter of the mammalian gut microbiota through targeted genome reconstruction.</title>
        <authorList>
            <person name="Lugli G.A."/>
            <person name="Alessandri G."/>
            <person name="Milani C."/>
            <person name="Viappiani A."/>
            <person name="Fontana F."/>
            <person name="Tarracchini C."/>
            <person name="Mancabelli L."/>
            <person name="Argentini C."/>
            <person name="Ruiz L."/>
            <person name="Margolles A."/>
            <person name="van Sinderen D."/>
            <person name="Turroni F."/>
            <person name="Ventura M."/>
        </authorList>
    </citation>
    <scope>NUCLEOTIDE SEQUENCE [LARGE SCALE GENOMIC DNA]</scope>
    <source>
        <strain evidence="5 6">LC6</strain>
    </source>
</reference>
<keyword evidence="2" id="KW-0812">Transmembrane</keyword>
<feature type="transmembrane region" description="Helical" evidence="2">
    <location>
        <begin position="337"/>
        <end position="360"/>
    </location>
</feature>
<dbReference type="InterPro" id="IPR018702">
    <property type="entry name" value="DUF2207"/>
</dbReference>
<dbReference type="Pfam" id="PF09972">
    <property type="entry name" value="DUF2207"/>
    <property type="match status" value="1"/>
</dbReference>
<feature type="transmembrane region" description="Helical" evidence="2">
    <location>
        <begin position="564"/>
        <end position="586"/>
    </location>
</feature>
<evidence type="ECO:0000313" key="6">
    <source>
        <dbReference type="Proteomes" id="UP000711736"/>
    </source>
</evidence>
<evidence type="ECO:0000313" key="5">
    <source>
        <dbReference type="EMBL" id="MBT1174399.1"/>
    </source>
</evidence>
<evidence type="ECO:0000259" key="4">
    <source>
        <dbReference type="Pfam" id="PF20990"/>
    </source>
</evidence>
<dbReference type="Pfam" id="PF20990">
    <property type="entry name" value="DUF2207_C"/>
    <property type="match status" value="1"/>
</dbReference>
<accession>A0ABS5UTL7</accession>
<dbReference type="InterPro" id="IPR048389">
    <property type="entry name" value="YciQ-like_C"/>
</dbReference>
<organism evidence="5 6">
    <name type="scientific">Bifidobacterium colobi</name>
    <dbReference type="NCBI Taxonomy" id="2809026"/>
    <lineage>
        <taxon>Bacteria</taxon>
        <taxon>Bacillati</taxon>
        <taxon>Actinomycetota</taxon>
        <taxon>Actinomycetes</taxon>
        <taxon>Bifidobacteriales</taxon>
        <taxon>Bifidobacteriaceae</taxon>
        <taxon>Bifidobacterium</taxon>
    </lineage>
</organism>
<sequence>MNCRIPRAIISSVLFTAVVFAVIFIGFWFTGSHSDLQYRSVDYDVTVQTNGDIKVTQHIDMKLGRREHGKPWKQLYQQYTLNQSDLADITDISVKNVTTGETYTRTTTVLPSDVASDAEWNSKYAGHWYAQISDMLGANPKEYKPGVNGMPIYSDETKYDDFIQGNALKRQRTVEIGWNIPATKHAHSMKFDVTMTLVGAARLHTDIAWFQWEPIAENNTTPIGRVTGTVRFPKGITAKNSWAWLHYAGSSSTSRDADGTLHFKATNVAAGRYLNLLVAFDSSAVRDTSNGAVGAKYEPAGEWIRTRDYPGLQSLRKLESEKLAKAQAEQRKTVGTWAIVLGLELLLCVISLGLSVFGRWRAHGPLHSKRVTYQREVPSLKPTTVAKIADILGIAKSGDVEHRQLAATMLSLVSKGAIALYPGPARLYGVDEAKSSGAMTLTPHVALQALETLETLETDGSDGSYTDGGVRPVTEKELKSTSTIVLHPVRRSQRKPKPLTKPEHMLLRILEFIGKDRGTDTFDLNQMQKSCQGWRDGYKALERFTDACSEEWNKRRIARSIGGMAAFFGLSAVFYGITAAVIYLGIGNLTLSLIMGVPGMLLGSFAFLSAPREMFTKNGRHYGEEVAGFYRYLTDFSDFTDRGALDLVLWDQYLIYATAMGISHQALRELAKAYPQVSDPEWLDTHASDSLVYWDYRSTSLFGSSVGSGASNALDANSFTSGIAGNYGGITDLGSQLSSGLSEIASAIHASAPVDTSGAGSGSFSGGGFDGGGGGSGGGSFGGR</sequence>
<feature type="domain" description="DUF2207" evidence="3">
    <location>
        <begin position="39"/>
        <end position="280"/>
    </location>
</feature>
<name>A0ABS5UTL7_9BIFI</name>
<evidence type="ECO:0000256" key="2">
    <source>
        <dbReference type="SAM" id="Phobius"/>
    </source>
</evidence>
<keyword evidence="2" id="KW-1133">Transmembrane helix</keyword>
<dbReference type="RefSeq" id="WP_214375667.1">
    <property type="nucleotide sequence ID" value="NZ_JAFEJU010000002.1"/>
</dbReference>
<feature type="transmembrane region" description="Helical" evidence="2">
    <location>
        <begin position="592"/>
        <end position="610"/>
    </location>
</feature>
<keyword evidence="6" id="KW-1185">Reference proteome</keyword>
<feature type="transmembrane region" description="Helical" evidence="2">
    <location>
        <begin position="12"/>
        <end position="31"/>
    </location>
</feature>
<dbReference type="Proteomes" id="UP000711736">
    <property type="component" value="Unassembled WGS sequence"/>
</dbReference>
<feature type="domain" description="Predicted membrane protein YciQ-like C-terminal" evidence="4">
    <location>
        <begin position="372"/>
        <end position="670"/>
    </location>
</feature>
<evidence type="ECO:0000259" key="3">
    <source>
        <dbReference type="Pfam" id="PF09972"/>
    </source>
</evidence>
<protein>
    <submittedName>
        <fullName evidence="5">DUF2207 domain-containing protein</fullName>
    </submittedName>
</protein>
<feature type="region of interest" description="Disordered" evidence="1">
    <location>
        <begin position="759"/>
        <end position="784"/>
    </location>
</feature>
<proteinExistence type="predicted"/>